<keyword evidence="2" id="KW-1185">Reference proteome</keyword>
<protein>
    <submittedName>
        <fullName evidence="1">Uncharacterized protein</fullName>
    </submittedName>
</protein>
<dbReference type="AlphaFoldDB" id="A0A662ZBH1"/>
<organism evidence="1 2">
    <name type="scientific">Succinivibrio dextrinosolvens</name>
    <dbReference type="NCBI Taxonomy" id="83771"/>
    <lineage>
        <taxon>Bacteria</taxon>
        <taxon>Pseudomonadati</taxon>
        <taxon>Pseudomonadota</taxon>
        <taxon>Gammaproteobacteria</taxon>
        <taxon>Aeromonadales</taxon>
        <taxon>Succinivibrionaceae</taxon>
        <taxon>Succinivibrio</taxon>
    </lineage>
</organism>
<sequence>MTKPDNKQRLYELLNESATVAFDMKRNIRFMVCPEESRDLNVIWMIKSIRFNAATPIARIRMDCPCYAEKNSNFVNPQWFLSDKEVDYFNSFIRHKITCDFSVVPAECTVFANAILRMNIEKYNVAPVETLKIKYSDYQNGNESPLPYDLPIPDYSQLKLKKPF</sequence>
<accession>A0A662ZBH1</accession>
<gene>
    <name evidence="1" type="ORF">SAMN04487865_10096</name>
</gene>
<dbReference type="RefSeq" id="WP_074839609.1">
    <property type="nucleotide sequence ID" value="NZ_CP047056.1"/>
</dbReference>
<evidence type="ECO:0000313" key="2">
    <source>
        <dbReference type="Proteomes" id="UP000243374"/>
    </source>
</evidence>
<dbReference type="Proteomes" id="UP000243374">
    <property type="component" value="Unassembled WGS sequence"/>
</dbReference>
<reference evidence="1 2" key="1">
    <citation type="submission" date="2016-10" db="EMBL/GenBank/DDBJ databases">
        <authorList>
            <person name="Varghese N."/>
            <person name="Submissions S."/>
        </authorList>
    </citation>
    <scope>NUCLEOTIDE SEQUENCE [LARGE SCALE GENOMIC DNA]</scope>
    <source>
        <strain evidence="1 2">22B</strain>
    </source>
</reference>
<dbReference type="EMBL" id="FOSF01000009">
    <property type="protein sequence ID" value="SFJ94396.1"/>
    <property type="molecule type" value="Genomic_DNA"/>
</dbReference>
<proteinExistence type="predicted"/>
<name>A0A662ZBH1_9GAMM</name>
<evidence type="ECO:0000313" key="1">
    <source>
        <dbReference type="EMBL" id="SFJ94396.1"/>
    </source>
</evidence>
<dbReference type="OrthoDB" id="9785669at2"/>